<accession>Q1YT38</accession>
<dbReference type="STRING" id="314287.GB2207_02557"/>
<dbReference type="HOGENOM" id="CLU_1249127_0_0_6"/>
<evidence type="ECO:0000313" key="2">
    <source>
        <dbReference type="EMBL" id="EAS47649.1"/>
    </source>
</evidence>
<reference evidence="2 3" key="1">
    <citation type="submission" date="2006-03" db="EMBL/GenBank/DDBJ databases">
        <authorList>
            <person name="Giovannoni S.J."/>
            <person name="Cho J.-C."/>
            <person name="Ferriera S."/>
            <person name="Johnson J."/>
            <person name="Kravitz S."/>
            <person name="Halpern A."/>
            <person name="Remington K."/>
            <person name="Beeson K."/>
            <person name="Tran B."/>
            <person name="Rogers Y.-H."/>
            <person name="Friedman R."/>
            <person name="Venter J.C."/>
        </authorList>
    </citation>
    <scope>NUCLEOTIDE SEQUENCE [LARGE SCALE GENOMIC DNA]</scope>
    <source>
        <strain evidence="2 3">HTCC2207</strain>
    </source>
</reference>
<proteinExistence type="predicted"/>
<feature type="signal peptide" evidence="1">
    <location>
        <begin position="1"/>
        <end position="22"/>
    </location>
</feature>
<protein>
    <recommendedName>
        <fullName evidence="4">Outer membrane protein beta-barrel domain-containing protein</fullName>
    </recommendedName>
</protein>
<dbReference type="EMBL" id="AAPI01000002">
    <property type="protein sequence ID" value="EAS47649.1"/>
    <property type="molecule type" value="Genomic_DNA"/>
</dbReference>
<sequence>MKQLTALLLLATASTFTSQVTAHQPVMDMAPRWNGGYGAQTRITHANNTTTTWLEGVYTFKPALRMTLKVPYSDGKNGDAIVAMPIKRYKNAGASTSNWGITPSVRMPTGGGSDWDAGLSLSYSSESKGYYELYDIYRLGDTTGIDINAGMSHADGKGSSWFTLWDISARDSDSGQHLLTGPVLVYFKRNVIVRGEYKFVALDNDTQWDGDYLSIGIGMVF</sequence>
<evidence type="ECO:0008006" key="4">
    <source>
        <dbReference type="Google" id="ProtNLM"/>
    </source>
</evidence>
<evidence type="ECO:0000256" key="1">
    <source>
        <dbReference type="SAM" id="SignalP"/>
    </source>
</evidence>
<dbReference type="AlphaFoldDB" id="Q1YT38"/>
<keyword evidence="1" id="KW-0732">Signal</keyword>
<name>Q1YT38_9GAMM</name>
<comment type="caution">
    <text evidence="2">The sequence shown here is derived from an EMBL/GenBank/DDBJ whole genome shotgun (WGS) entry which is preliminary data.</text>
</comment>
<dbReference type="Proteomes" id="UP000005555">
    <property type="component" value="Unassembled WGS sequence"/>
</dbReference>
<feature type="chain" id="PRO_5004197777" description="Outer membrane protein beta-barrel domain-containing protein" evidence="1">
    <location>
        <begin position="23"/>
        <end position="221"/>
    </location>
</feature>
<dbReference type="OrthoDB" id="186301at2"/>
<organism evidence="2 3">
    <name type="scientific">gamma proteobacterium HTCC2207</name>
    <dbReference type="NCBI Taxonomy" id="314287"/>
    <lineage>
        <taxon>Bacteria</taxon>
        <taxon>Pseudomonadati</taxon>
        <taxon>Pseudomonadota</taxon>
        <taxon>Gammaproteobacteria</taxon>
        <taxon>Cellvibrionales</taxon>
        <taxon>Porticoccaceae</taxon>
        <taxon>SAR92 clade</taxon>
    </lineage>
</organism>
<evidence type="ECO:0000313" key="3">
    <source>
        <dbReference type="Proteomes" id="UP000005555"/>
    </source>
</evidence>
<gene>
    <name evidence="2" type="ORF">GB2207_02557</name>
</gene>
<keyword evidence="3" id="KW-1185">Reference proteome</keyword>